<evidence type="ECO:0000256" key="1">
    <source>
        <dbReference type="SAM" id="Phobius"/>
    </source>
</evidence>
<feature type="transmembrane region" description="Helical" evidence="1">
    <location>
        <begin position="142"/>
        <end position="175"/>
    </location>
</feature>
<reference evidence="2 3" key="1">
    <citation type="submission" date="2016-11" db="EMBL/GenBank/DDBJ databases">
        <authorList>
            <person name="Jaros S."/>
            <person name="Januszkiewicz K."/>
            <person name="Wedrychowicz H."/>
        </authorList>
    </citation>
    <scope>NUCLEOTIDE SEQUENCE [LARGE SCALE GENOMIC DNA]</scope>
    <source>
        <strain evidence="2 3">DSM 21120</strain>
    </source>
</reference>
<dbReference type="Proteomes" id="UP000184032">
    <property type="component" value="Unassembled WGS sequence"/>
</dbReference>
<dbReference type="RefSeq" id="WP_073185745.1">
    <property type="nucleotide sequence ID" value="NZ_FQXI01000025.1"/>
</dbReference>
<feature type="transmembrane region" description="Helical" evidence="1">
    <location>
        <begin position="6"/>
        <end position="31"/>
    </location>
</feature>
<protein>
    <submittedName>
        <fullName evidence="2">Putative membrane protein</fullName>
    </submittedName>
</protein>
<dbReference type="PANTHER" id="PTHR37308:SF1">
    <property type="entry name" value="POLYPRENYL-PHOSPHATE TRANSPORTER"/>
    <property type="match status" value="1"/>
</dbReference>
<feature type="transmembrane region" description="Helical" evidence="1">
    <location>
        <begin position="221"/>
        <end position="239"/>
    </location>
</feature>
<accession>A0A1M5V0D3</accession>
<dbReference type="OrthoDB" id="9793746at2"/>
<keyword evidence="1" id="KW-1133">Transmembrane helix</keyword>
<dbReference type="Pfam" id="PF04018">
    <property type="entry name" value="VCA0040-like"/>
    <property type="match status" value="1"/>
</dbReference>
<name>A0A1M5V0D3_9FIRM</name>
<keyword evidence="3" id="KW-1185">Reference proteome</keyword>
<evidence type="ECO:0000313" key="2">
    <source>
        <dbReference type="EMBL" id="SHH68715.1"/>
    </source>
</evidence>
<keyword evidence="1" id="KW-0472">Membrane</keyword>
<dbReference type="EMBL" id="FQXI01000025">
    <property type="protein sequence ID" value="SHH68715.1"/>
    <property type="molecule type" value="Genomic_DNA"/>
</dbReference>
<proteinExistence type="predicted"/>
<organism evidence="2 3">
    <name type="scientific">Anaerosphaera aminiphila DSM 21120</name>
    <dbReference type="NCBI Taxonomy" id="1120995"/>
    <lineage>
        <taxon>Bacteria</taxon>
        <taxon>Bacillati</taxon>
        <taxon>Bacillota</taxon>
        <taxon>Tissierellia</taxon>
        <taxon>Tissierellales</taxon>
        <taxon>Peptoniphilaceae</taxon>
        <taxon>Anaerosphaera</taxon>
    </lineage>
</organism>
<evidence type="ECO:0000313" key="3">
    <source>
        <dbReference type="Proteomes" id="UP000184032"/>
    </source>
</evidence>
<feature type="transmembrane region" description="Helical" evidence="1">
    <location>
        <begin position="112"/>
        <end position="130"/>
    </location>
</feature>
<feature type="transmembrane region" description="Helical" evidence="1">
    <location>
        <begin position="52"/>
        <end position="70"/>
    </location>
</feature>
<feature type="transmembrane region" description="Helical" evidence="1">
    <location>
        <begin position="187"/>
        <end position="209"/>
    </location>
</feature>
<sequence length="265" mass="28807">MDTFIIILKGLIVGSSMLVPGLSGSSMAIILGIYDKLISSVSSFMKHKRSSFLFLALFSIGAIIGILLFSKPILSLLEKYPMPMHYLFIGAAIGSIPLIFRQAKASSISIKTVCYIAVGILIVLLFSISVNNIKDIDLKAGFLSSLLLILAGFIIAIALVLPGISISYMLLLIGLYDETIRAITEFYFPFLVPIGIGFILGIILTTKTLEKLMDKYPEPTYLIILGFILGSVVEIFPGVPNLSNILICLLTLSLGFAITYTISRK</sequence>
<dbReference type="STRING" id="1120995.SAMN02745245_01936"/>
<gene>
    <name evidence="2" type="ORF">SAMN02745245_01936</name>
</gene>
<feature type="transmembrane region" description="Helical" evidence="1">
    <location>
        <begin position="246"/>
        <end position="263"/>
    </location>
</feature>
<dbReference type="AlphaFoldDB" id="A0A1M5V0D3"/>
<dbReference type="InterPro" id="IPR007163">
    <property type="entry name" value="VCA0040-like"/>
</dbReference>
<keyword evidence="1" id="KW-0812">Transmembrane</keyword>
<dbReference type="PANTHER" id="PTHR37308">
    <property type="entry name" value="INTEGRAL MEMBRANE PROTEIN"/>
    <property type="match status" value="1"/>
</dbReference>
<feature type="transmembrane region" description="Helical" evidence="1">
    <location>
        <begin position="82"/>
        <end position="100"/>
    </location>
</feature>